<gene>
    <name evidence="1" type="ORF">H2B03_07265</name>
</gene>
<sequence length="218" mass="24168">MNKKTLIPAGVGIGVIIVAIALIASGNNETQTIQEPENQPSTLSFSYIDTNKDLQSTLDLQQIRMSSPLKLNGFSIEQYCTFFSDEALQKSIEYCTSTELLDSQGQYLGNIHMVGAPSEPWYVIGVIQTNPTVSQLDEIKAVYRSMIESTVCECWEDESPGGFESVSDWIDAANSHHLEAERITSKSEISGIAQKNLLLEITTNTEGYLWKFIIPVHN</sequence>
<accession>A0AC60W059</accession>
<proteinExistence type="predicted"/>
<evidence type="ECO:0000313" key="1">
    <source>
        <dbReference type="EMBL" id="MBA4452945.1"/>
    </source>
</evidence>
<name>A0AC60W059_9ARCH</name>
<organism evidence="1 2">
    <name type="scientific">Candidatus Nitrosomaritimum aestuariumsis</name>
    <dbReference type="NCBI Taxonomy" id="3342354"/>
    <lineage>
        <taxon>Archaea</taxon>
        <taxon>Nitrososphaerota</taxon>
        <taxon>Nitrososphaeria</taxon>
        <taxon>Nitrosopumilales</taxon>
        <taxon>Nitrosopumilaceae</taxon>
        <taxon>Candidatus Nitrosomaritimum</taxon>
    </lineage>
</organism>
<protein>
    <submittedName>
        <fullName evidence="1">Uncharacterized protein</fullName>
    </submittedName>
</protein>
<dbReference type="EMBL" id="JACEMZ010000056">
    <property type="protein sequence ID" value="MBA4452945.1"/>
    <property type="molecule type" value="Genomic_DNA"/>
</dbReference>
<evidence type="ECO:0000313" key="2">
    <source>
        <dbReference type="Proteomes" id="UP000559653"/>
    </source>
</evidence>
<dbReference type="Proteomes" id="UP000559653">
    <property type="component" value="Unassembled WGS sequence"/>
</dbReference>
<comment type="caution">
    <text evidence="1">The sequence shown here is derived from an EMBL/GenBank/DDBJ whole genome shotgun (WGS) entry which is preliminary data.</text>
</comment>
<reference evidence="1 2" key="1">
    <citation type="journal article" date="2020" name="Appl. Environ. Microbiol.">
        <title>Genomic Characteristics of a Novel Species of Ammonia-Oxidizing Archaea from the Jiulong River Estuary.</title>
        <authorList>
            <person name="Zou D."/>
            <person name="Wan R."/>
            <person name="Han L."/>
            <person name="Xu M.N."/>
            <person name="Liu Y."/>
            <person name="Liu H."/>
            <person name="Kao S.J."/>
            <person name="Li M."/>
        </authorList>
    </citation>
    <scope>NUCLEOTIDE SEQUENCE [LARGE SCALE GENOMIC DNA]</scope>
    <source>
        <strain evidence="1">W1bin1</strain>
    </source>
</reference>